<reference evidence="1" key="1">
    <citation type="submission" date="2022-08" db="EMBL/GenBank/DDBJ databases">
        <authorList>
            <person name="Deng Y."/>
            <person name="Han X.-F."/>
            <person name="Zhang Y.-Q."/>
        </authorList>
    </citation>
    <scope>NUCLEOTIDE SEQUENCE</scope>
    <source>
        <strain evidence="1">CPCC 205763</strain>
    </source>
</reference>
<keyword evidence="2" id="KW-1185">Reference proteome</keyword>
<comment type="caution">
    <text evidence="1">The sequence shown here is derived from an EMBL/GenBank/DDBJ whole genome shotgun (WGS) entry which is preliminary data.</text>
</comment>
<dbReference type="EMBL" id="JANLCM010000001">
    <property type="protein sequence ID" value="MCS5716788.1"/>
    <property type="molecule type" value="Genomic_DNA"/>
</dbReference>
<protein>
    <submittedName>
        <fullName evidence="1">Uncharacterized protein</fullName>
    </submittedName>
</protein>
<dbReference type="RefSeq" id="WP_259504307.1">
    <property type="nucleotide sequence ID" value="NZ_JANLCM010000001.1"/>
</dbReference>
<gene>
    <name evidence="1" type="ORF">N1027_01410</name>
</gene>
<sequence length="88" mass="8913">MIQRDTVTDKVRAVVVNAGSATTAQAVSRMGSALPDSSAAVQDLAGSPHPAMIRTAAELTPALLRAGNSARRGAVPEAAPRAPAVVRI</sequence>
<evidence type="ECO:0000313" key="1">
    <source>
        <dbReference type="EMBL" id="MCS5716788.1"/>
    </source>
</evidence>
<organism evidence="1 2">
    <name type="scientific">Herbiconiux aconitum</name>
    <dbReference type="NCBI Taxonomy" id="2970913"/>
    <lineage>
        <taxon>Bacteria</taxon>
        <taxon>Bacillati</taxon>
        <taxon>Actinomycetota</taxon>
        <taxon>Actinomycetes</taxon>
        <taxon>Micrococcales</taxon>
        <taxon>Microbacteriaceae</taxon>
        <taxon>Herbiconiux</taxon>
    </lineage>
</organism>
<proteinExistence type="predicted"/>
<accession>A0ABT2GKP0</accession>
<evidence type="ECO:0000313" key="2">
    <source>
        <dbReference type="Proteomes" id="UP001165584"/>
    </source>
</evidence>
<dbReference type="Proteomes" id="UP001165584">
    <property type="component" value="Unassembled WGS sequence"/>
</dbReference>
<name>A0ABT2GKP0_9MICO</name>